<feature type="transmembrane region" description="Helical" evidence="1">
    <location>
        <begin position="163"/>
        <end position="187"/>
    </location>
</feature>
<feature type="transmembrane region" description="Helical" evidence="1">
    <location>
        <begin position="42"/>
        <end position="67"/>
    </location>
</feature>
<dbReference type="AlphaFoldDB" id="A0A9W6H0U7"/>
<reference evidence="2" key="1">
    <citation type="journal article" date="2014" name="Int. J. Syst. Evol. Microbiol.">
        <title>Complete genome sequence of Corynebacterium casei LMG S-19264T (=DSM 44701T), isolated from a smear-ripened cheese.</title>
        <authorList>
            <consortium name="US DOE Joint Genome Institute (JGI-PGF)"/>
            <person name="Walter F."/>
            <person name="Albersmeier A."/>
            <person name="Kalinowski J."/>
            <person name="Ruckert C."/>
        </authorList>
    </citation>
    <scope>NUCLEOTIDE SEQUENCE</scope>
    <source>
        <strain evidence="2">VKM Ac-1020</strain>
    </source>
</reference>
<keyword evidence="1" id="KW-1133">Transmembrane helix</keyword>
<keyword evidence="1" id="KW-0812">Transmembrane</keyword>
<dbReference type="Proteomes" id="UP001142462">
    <property type="component" value="Unassembled WGS sequence"/>
</dbReference>
<organism evidence="2 3">
    <name type="scientific">Microbacterium barkeri</name>
    <dbReference type="NCBI Taxonomy" id="33917"/>
    <lineage>
        <taxon>Bacteria</taxon>
        <taxon>Bacillati</taxon>
        <taxon>Actinomycetota</taxon>
        <taxon>Actinomycetes</taxon>
        <taxon>Micrococcales</taxon>
        <taxon>Microbacteriaceae</taxon>
        <taxon>Microbacterium</taxon>
    </lineage>
</organism>
<protein>
    <recommendedName>
        <fullName evidence="4">Sap-like sulfolipid-1-addressing protein</fullName>
    </recommendedName>
</protein>
<evidence type="ECO:0000313" key="3">
    <source>
        <dbReference type="Proteomes" id="UP001142462"/>
    </source>
</evidence>
<keyword evidence="3" id="KW-1185">Reference proteome</keyword>
<proteinExistence type="predicted"/>
<dbReference type="EMBL" id="BSEJ01000001">
    <property type="protein sequence ID" value="GLJ60172.1"/>
    <property type="molecule type" value="Genomic_DNA"/>
</dbReference>
<dbReference type="InterPro" id="IPR021315">
    <property type="entry name" value="Gap/Sap"/>
</dbReference>
<sequence length="245" mass="25626">MDITTIGTLALLALADSTSFGTLLIPLWLLLASSRPRPSRMLAYLATVAGFYLAMGVLLSIGARLLLDGIRDWLASDGGAIAMLVVGGVLLAGAILTGTRKDAGPSPRLLAWRERAVGAENGPIRPLILLALAATAIEIATLLPYLMAIGIMDAARLPPAAHLGLLAAYCLVMVAPALALLVLRMVAHAAVEPLLRRVNAWLTRQAGEMTAWIIGIIGFLLVRAGTSHFGGVGDVFERLPDIVAG</sequence>
<gene>
    <name evidence="2" type="ORF">GCM10017576_03010</name>
</gene>
<evidence type="ECO:0000256" key="1">
    <source>
        <dbReference type="SAM" id="Phobius"/>
    </source>
</evidence>
<feature type="transmembrane region" description="Helical" evidence="1">
    <location>
        <begin position="79"/>
        <end position="98"/>
    </location>
</feature>
<feature type="transmembrane region" description="Helical" evidence="1">
    <location>
        <begin position="6"/>
        <end position="30"/>
    </location>
</feature>
<evidence type="ECO:0008006" key="4">
    <source>
        <dbReference type="Google" id="ProtNLM"/>
    </source>
</evidence>
<feature type="transmembrane region" description="Helical" evidence="1">
    <location>
        <begin position="127"/>
        <end position="151"/>
    </location>
</feature>
<name>A0A9W6H0U7_9MICO</name>
<keyword evidence="1" id="KW-0472">Membrane</keyword>
<comment type="caution">
    <text evidence="2">The sequence shown here is derived from an EMBL/GenBank/DDBJ whole genome shotgun (WGS) entry which is preliminary data.</text>
</comment>
<evidence type="ECO:0000313" key="2">
    <source>
        <dbReference type="EMBL" id="GLJ60172.1"/>
    </source>
</evidence>
<accession>A0A9W6H0U7</accession>
<dbReference type="RefSeq" id="WP_271171897.1">
    <property type="nucleotide sequence ID" value="NZ_BSEJ01000001.1"/>
</dbReference>
<reference evidence="2" key="2">
    <citation type="submission" date="2023-01" db="EMBL/GenBank/DDBJ databases">
        <authorList>
            <person name="Sun Q."/>
            <person name="Evtushenko L."/>
        </authorList>
    </citation>
    <scope>NUCLEOTIDE SEQUENCE</scope>
    <source>
        <strain evidence="2">VKM Ac-1020</strain>
    </source>
</reference>
<dbReference type="Pfam" id="PF11139">
    <property type="entry name" value="SfLAP"/>
    <property type="match status" value="1"/>
</dbReference>